<evidence type="ECO:0000313" key="3">
    <source>
        <dbReference type="EMBL" id="SDG53063.1"/>
    </source>
</evidence>
<dbReference type="OrthoDB" id="9769447at2"/>
<dbReference type="GO" id="GO:0016491">
    <property type="term" value="F:oxidoreductase activity"/>
    <property type="evidence" value="ECO:0007669"/>
    <property type="project" value="UniProtKB-KW"/>
</dbReference>
<dbReference type="InterPro" id="IPR036111">
    <property type="entry name" value="Mal/L-sulfo/L-lacto_DH-like_sf"/>
</dbReference>
<gene>
    <name evidence="3" type="ORF">SAMN05421791_11323</name>
</gene>
<organism evidence="3 4">
    <name type="scientific">Facklamia miroungae</name>
    <dbReference type="NCBI Taxonomy" id="120956"/>
    <lineage>
        <taxon>Bacteria</taxon>
        <taxon>Bacillati</taxon>
        <taxon>Bacillota</taxon>
        <taxon>Bacilli</taxon>
        <taxon>Lactobacillales</taxon>
        <taxon>Aerococcaceae</taxon>
        <taxon>Facklamia</taxon>
    </lineage>
</organism>
<dbReference type="PANTHER" id="PTHR11091">
    <property type="entry name" value="OXIDOREDUCTASE-RELATED"/>
    <property type="match status" value="1"/>
</dbReference>
<dbReference type="Pfam" id="PF02615">
    <property type="entry name" value="Ldh_2"/>
    <property type="match status" value="1"/>
</dbReference>
<dbReference type="SUPFAM" id="SSF89733">
    <property type="entry name" value="L-sulfolactate dehydrogenase-like"/>
    <property type="match status" value="1"/>
</dbReference>
<dbReference type="Gene3D" id="3.30.1370.60">
    <property type="entry name" value="Hypothetical oxidoreductase yiak, domain 2"/>
    <property type="match status" value="1"/>
</dbReference>
<dbReference type="NCBIfam" id="NF011599">
    <property type="entry name" value="PRK15025.1"/>
    <property type="match status" value="1"/>
</dbReference>
<keyword evidence="2" id="KW-0560">Oxidoreductase</keyword>
<dbReference type="STRING" id="120956.SAMN05421791_11323"/>
<dbReference type="AlphaFoldDB" id="A0A1G7UZU8"/>
<dbReference type="PANTHER" id="PTHR11091:SF0">
    <property type="entry name" value="MALATE DEHYDROGENASE"/>
    <property type="match status" value="1"/>
</dbReference>
<proteinExistence type="inferred from homology"/>
<reference evidence="3 4" key="1">
    <citation type="submission" date="2016-10" db="EMBL/GenBank/DDBJ databases">
        <authorList>
            <person name="de Groot N.N."/>
        </authorList>
    </citation>
    <scope>NUCLEOTIDE SEQUENCE [LARGE SCALE GENOMIC DNA]</scope>
    <source>
        <strain evidence="3 4">ATCC BAA-466</strain>
    </source>
</reference>
<name>A0A1G7UZU8_9LACT</name>
<keyword evidence="4" id="KW-1185">Reference proteome</keyword>
<evidence type="ECO:0000256" key="1">
    <source>
        <dbReference type="ARBA" id="ARBA00006056"/>
    </source>
</evidence>
<dbReference type="Proteomes" id="UP000199708">
    <property type="component" value="Unassembled WGS sequence"/>
</dbReference>
<dbReference type="RefSeq" id="WP_090290450.1">
    <property type="nucleotide sequence ID" value="NZ_FNCK01000013.1"/>
</dbReference>
<comment type="similarity">
    <text evidence="1">Belongs to the LDH2/MDH2 oxidoreductase family.</text>
</comment>
<dbReference type="InterPro" id="IPR043144">
    <property type="entry name" value="Mal/L-sulf/L-lact_DH-like_ah"/>
</dbReference>
<dbReference type="InterPro" id="IPR017590">
    <property type="entry name" value="Ureidoglycolate_dehydrogenase"/>
</dbReference>
<dbReference type="EMBL" id="FNCK01000013">
    <property type="protein sequence ID" value="SDG53063.1"/>
    <property type="molecule type" value="Genomic_DNA"/>
</dbReference>
<protein>
    <submittedName>
        <fullName evidence="3">Ureidoglycolate dehydrogenase (NAD+)</fullName>
    </submittedName>
</protein>
<sequence length="356" mass="38811">MTDKNKTVKIQASRLQELIKNKLMTAGLPEDSALETAKHLTYADLSDIHSHGAVRVAYYAERIAKGGVTKEPKITYTKTGPATATFDGDNGQGHYVANLALEKVIDLVKENGIAMLGVTHVSHTGMLAYYVEKLAEAGYVSLSMTQSDPMVVPFGGSENYFGTNPIAFGAPRKNGRPIFFDMATTVQAWGKVLDARSKGESIPDTWAVDATGEPTTDPHKVAGLLPIAGPKGYGLMMIVDILSGMLFGLPFGKSVSSMYKDLDKGRNLGHVYIAIDPARFTSLDQFTANIEQMVEELHAIKPAEGFDQVYYPGELAILSTERNLEQGIDIPKHIIDYLESDTIHFDQYGNKDAFAE</sequence>
<accession>A0A1G7UZU8</accession>
<dbReference type="Gene3D" id="1.10.1530.10">
    <property type="match status" value="1"/>
</dbReference>
<dbReference type="InterPro" id="IPR043143">
    <property type="entry name" value="Mal/L-sulf/L-lact_DH-like_NADP"/>
</dbReference>
<dbReference type="InterPro" id="IPR003767">
    <property type="entry name" value="Malate/L-lactate_DH-like"/>
</dbReference>
<dbReference type="NCBIfam" id="TIGR03175">
    <property type="entry name" value="AllD"/>
    <property type="match status" value="1"/>
</dbReference>
<evidence type="ECO:0000313" key="4">
    <source>
        <dbReference type="Proteomes" id="UP000199708"/>
    </source>
</evidence>
<evidence type="ECO:0000256" key="2">
    <source>
        <dbReference type="ARBA" id="ARBA00023002"/>
    </source>
</evidence>